<dbReference type="Pfam" id="PF03168">
    <property type="entry name" value="LEA_2"/>
    <property type="match status" value="1"/>
</dbReference>
<dbReference type="GeneID" id="107909406"/>
<comment type="subcellular location">
    <subcellularLocation>
        <location evidence="1">Membrane</location>
        <topology evidence="1">Single-pass membrane protein</topology>
    </subcellularLocation>
</comment>
<dbReference type="STRING" id="3635.A0A1U8NC01"/>
<sequence>MSQVFSKSPEHCAKQGGLTIDKSYKKLFFAFSSFFSIVLAFIFLIWLTLHPAKPQFSLREADIYQLSLSGTHLLNSSIQFTMLSRNPNKKVGIYYDELQAFAAYKGQQITFDSFLPPFYHGHEESNLLTTSLQGIGLPVALSFGYEVEHDQTAGRIVLNLKVNGKLRWKVGTWVSGQYRFNVNCVSVMSFGPNAPTAPLSSNQAAQCSTAV</sequence>
<proteinExistence type="predicted"/>
<evidence type="ECO:0000256" key="4">
    <source>
        <dbReference type="ARBA" id="ARBA00023136"/>
    </source>
</evidence>
<dbReference type="PANTHER" id="PTHR31415:SF20">
    <property type="entry name" value="NDR1_HIN1-LIKE PROTEIN 26"/>
    <property type="match status" value="1"/>
</dbReference>
<keyword evidence="4 5" id="KW-0472">Membrane</keyword>
<keyword evidence="2 5" id="KW-0812">Transmembrane</keyword>
<protein>
    <submittedName>
        <fullName evidence="8">NDR1/HIN1-like protein 26</fullName>
    </submittedName>
</protein>
<reference evidence="8" key="2">
    <citation type="submission" date="2025-08" db="UniProtKB">
        <authorList>
            <consortium name="RefSeq"/>
        </authorList>
    </citation>
    <scope>IDENTIFICATION</scope>
</reference>
<evidence type="ECO:0000259" key="6">
    <source>
        <dbReference type="Pfam" id="PF03168"/>
    </source>
</evidence>
<dbReference type="InterPro" id="IPR004864">
    <property type="entry name" value="LEA_2"/>
</dbReference>
<keyword evidence="7" id="KW-1185">Reference proteome</keyword>
<reference evidence="7" key="1">
    <citation type="journal article" date="2020" name="Nat. Genet.">
        <title>Genomic diversifications of five Gossypium allopolyploid species and their impact on cotton improvement.</title>
        <authorList>
            <person name="Chen Z.J."/>
            <person name="Sreedasyam A."/>
            <person name="Ando A."/>
            <person name="Song Q."/>
            <person name="De Santiago L.M."/>
            <person name="Hulse-Kemp A.M."/>
            <person name="Ding M."/>
            <person name="Ye W."/>
            <person name="Kirkbride R.C."/>
            <person name="Jenkins J."/>
            <person name="Plott C."/>
            <person name="Lovell J."/>
            <person name="Lin Y.M."/>
            <person name="Vaughn R."/>
            <person name="Liu B."/>
            <person name="Simpson S."/>
            <person name="Scheffler B.E."/>
            <person name="Wen L."/>
            <person name="Saski C.A."/>
            <person name="Grover C.E."/>
            <person name="Hu G."/>
            <person name="Conover J.L."/>
            <person name="Carlson J.W."/>
            <person name="Shu S."/>
            <person name="Boston L.B."/>
            <person name="Williams M."/>
            <person name="Peterson D.G."/>
            <person name="McGee K."/>
            <person name="Jones D.C."/>
            <person name="Wendel J.F."/>
            <person name="Stelly D.M."/>
            <person name="Grimwood J."/>
            <person name="Schmutz J."/>
        </authorList>
    </citation>
    <scope>NUCLEOTIDE SEQUENCE [LARGE SCALE GENOMIC DNA]</scope>
    <source>
        <strain evidence="7">cv. TM-1</strain>
    </source>
</reference>
<feature type="domain" description="Late embryogenesis abundant protein LEA-2 subgroup" evidence="6">
    <location>
        <begin position="84"/>
        <end position="184"/>
    </location>
</feature>
<evidence type="ECO:0000313" key="8">
    <source>
        <dbReference type="RefSeq" id="XP_016692399.2"/>
    </source>
</evidence>
<dbReference type="Proteomes" id="UP000818029">
    <property type="component" value="Chromosome D08"/>
</dbReference>
<gene>
    <name evidence="8" type="primary">LOC107909406</name>
</gene>
<accession>A0A1U8JVV3</accession>
<evidence type="ECO:0000256" key="5">
    <source>
        <dbReference type="SAM" id="Phobius"/>
    </source>
</evidence>
<organism evidence="7 8">
    <name type="scientific">Gossypium hirsutum</name>
    <name type="common">Upland cotton</name>
    <name type="synonym">Gossypium mexicanum</name>
    <dbReference type="NCBI Taxonomy" id="3635"/>
    <lineage>
        <taxon>Eukaryota</taxon>
        <taxon>Viridiplantae</taxon>
        <taxon>Streptophyta</taxon>
        <taxon>Embryophyta</taxon>
        <taxon>Tracheophyta</taxon>
        <taxon>Spermatophyta</taxon>
        <taxon>Magnoliopsida</taxon>
        <taxon>eudicotyledons</taxon>
        <taxon>Gunneridae</taxon>
        <taxon>Pentapetalae</taxon>
        <taxon>rosids</taxon>
        <taxon>malvids</taxon>
        <taxon>Malvales</taxon>
        <taxon>Malvaceae</taxon>
        <taxon>Malvoideae</taxon>
        <taxon>Gossypium</taxon>
    </lineage>
</organism>
<evidence type="ECO:0000313" key="7">
    <source>
        <dbReference type="Proteomes" id="UP000818029"/>
    </source>
</evidence>
<evidence type="ECO:0000256" key="2">
    <source>
        <dbReference type="ARBA" id="ARBA00022692"/>
    </source>
</evidence>
<dbReference type="PaxDb" id="3635-A0A1U8NC01"/>
<dbReference type="InterPro" id="IPR044839">
    <property type="entry name" value="NDR1-like"/>
</dbReference>
<evidence type="ECO:0000256" key="1">
    <source>
        <dbReference type="ARBA" id="ARBA00004167"/>
    </source>
</evidence>
<dbReference type="PANTHER" id="PTHR31415">
    <property type="entry name" value="OS05G0367900 PROTEIN"/>
    <property type="match status" value="1"/>
</dbReference>
<keyword evidence="3 5" id="KW-1133">Transmembrane helix</keyword>
<dbReference type="RefSeq" id="XP_016692399.2">
    <property type="nucleotide sequence ID" value="XM_016836910.2"/>
</dbReference>
<name>A0A1U8JVV3_GOSHI</name>
<evidence type="ECO:0000256" key="3">
    <source>
        <dbReference type="ARBA" id="ARBA00022989"/>
    </source>
</evidence>
<feature type="transmembrane region" description="Helical" evidence="5">
    <location>
        <begin position="27"/>
        <end position="49"/>
    </location>
</feature>